<dbReference type="InterPro" id="IPR029052">
    <property type="entry name" value="Metallo-depent_PP-like"/>
</dbReference>
<dbReference type="AlphaFoldDB" id="A0A2L1U520"/>
<dbReference type="SUPFAM" id="SSF56300">
    <property type="entry name" value="Metallo-dependent phosphatases"/>
    <property type="match status" value="1"/>
</dbReference>
<dbReference type="PANTHER" id="PTHR43143">
    <property type="entry name" value="METALLOPHOSPHOESTERASE, CALCINEURIN SUPERFAMILY"/>
    <property type="match status" value="1"/>
</dbReference>
<organism evidence="2 3">
    <name type="scientific">Paenibacillus larvae subsp. larvae</name>
    <dbReference type="NCBI Taxonomy" id="147375"/>
    <lineage>
        <taxon>Bacteria</taxon>
        <taxon>Bacillati</taxon>
        <taxon>Bacillota</taxon>
        <taxon>Bacilli</taxon>
        <taxon>Bacillales</taxon>
        <taxon>Paenibacillaceae</taxon>
        <taxon>Paenibacillus</taxon>
    </lineage>
</organism>
<dbReference type="GeneID" id="64220244"/>
<evidence type="ECO:0000313" key="2">
    <source>
        <dbReference type="EMBL" id="AVF28006.1"/>
    </source>
</evidence>
<gene>
    <name evidence="2" type="ORF">ERICIII_03902</name>
</gene>
<sequence precursor="true">MNRRSFLKWMLAFLSVLAASFAFTPLGKWLRTTLNINGPEGEAEGTEPEIPVRDDGSVLGVFVMSDLHVSQGSEAARHFDFSLKDVKALGTRFDGLILTGDNTDGGSEEDYKELQRILGKYKLPPIHANLGNHDFYDVWLDKEGSWNRENMPNGKTDKMSRERFQKYFRTDKPYHKAELNGITFLMLSQEVYIQEKPEVGEGAWYSDEQMNWLKGQMKQHKNDRPIFVMTHQPLPPKGRDGGTHQLIMAKEFRAILKPYKHVFVFCGHRHQDLEGPAQHYVKETFHYFHNSSLGKVMNTKFEVADKEKAQSLYVQVFKDKVLIRGRAHDKQSWIESAEWAIPIQ</sequence>
<dbReference type="EMBL" id="CP019655">
    <property type="protein sequence ID" value="AVF28006.1"/>
    <property type="molecule type" value="Genomic_DNA"/>
</dbReference>
<dbReference type="InterPro" id="IPR004843">
    <property type="entry name" value="Calcineurin-like_PHP"/>
</dbReference>
<accession>A0A2L1U520</accession>
<dbReference type="PANTHER" id="PTHR43143:SF1">
    <property type="entry name" value="SERINE_THREONINE-PROTEIN PHOSPHATASE CPPED1"/>
    <property type="match status" value="1"/>
</dbReference>
<dbReference type="Proteomes" id="UP000239833">
    <property type="component" value="Chromosome"/>
</dbReference>
<proteinExistence type="predicted"/>
<name>A0A2L1U520_9BACL</name>
<evidence type="ECO:0000259" key="1">
    <source>
        <dbReference type="Pfam" id="PF00149"/>
    </source>
</evidence>
<protein>
    <submittedName>
        <fullName evidence="2">Phosphohydrolase</fullName>
    </submittedName>
</protein>
<dbReference type="RefSeq" id="WP_077995958.1">
    <property type="nucleotide sequence ID" value="NZ_CP019655.1"/>
</dbReference>
<dbReference type="Pfam" id="PF00149">
    <property type="entry name" value="Metallophos"/>
    <property type="match status" value="1"/>
</dbReference>
<reference evidence="3" key="1">
    <citation type="submission" date="2017-02" db="EMBL/GenBank/DDBJ databases">
        <title>Delineation of Paenibacillus larvae strains originating from foulbrood outbreaks.</title>
        <authorList>
            <person name="Beims H."/>
            <person name="Bunk B."/>
            <person name="Sproeer C."/>
            <person name="Mohr K.I."/>
            <person name="Pradella S."/>
            <person name="Guenther G."/>
            <person name="Rohde M."/>
            <person name="von der Ohe W."/>
            <person name="Steinert M."/>
        </authorList>
    </citation>
    <scope>NUCLEOTIDE SEQUENCE [LARGE SCALE GENOMIC DNA]</scope>
    <source>
        <strain evidence="3">Eric_III</strain>
    </source>
</reference>
<feature type="domain" description="Calcineurin-like phosphoesterase" evidence="1">
    <location>
        <begin position="61"/>
        <end position="271"/>
    </location>
</feature>
<dbReference type="InterPro" id="IPR051918">
    <property type="entry name" value="STPP_CPPED1"/>
</dbReference>
<dbReference type="GO" id="GO:0016787">
    <property type="term" value="F:hydrolase activity"/>
    <property type="evidence" value="ECO:0007669"/>
    <property type="project" value="UniProtKB-KW"/>
</dbReference>
<evidence type="ECO:0000313" key="3">
    <source>
        <dbReference type="Proteomes" id="UP000239833"/>
    </source>
</evidence>
<dbReference type="Gene3D" id="3.60.21.10">
    <property type="match status" value="1"/>
</dbReference>
<keyword evidence="2" id="KW-0378">Hydrolase</keyword>
<dbReference type="STRING" id="147375.BXP28_01960"/>